<dbReference type="Proteomes" id="UP001175227">
    <property type="component" value="Unassembled WGS sequence"/>
</dbReference>
<keyword evidence="6" id="KW-1185">Reference proteome</keyword>
<dbReference type="PANTHER" id="PTHR38425">
    <property type="entry name" value="LONG CHRONOLOGICAL LIFESPAN PROTEIN 2"/>
    <property type="match status" value="1"/>
</dbReference>
<protein>
    <recommendedName>
        <fullName evidence="2">Long chronological lifespan protein 2</fullName>
    </recommendedName>
</protein>
<comment type="similarity">
    <text evidence="1">Belongs to the LCL2 family.</text>
</comment>
<dbReference type="AlphaFoldDB" id="A0AA39UIW9"/>
<evidence type="ECO:0000256" key="2">
    <source>
        <dbReference type="ARBA" id="ARBA00018534"/>
    </source>
</evidence>
<gene>
    <name evidence="5" type="ORF">IW261DRAFT_77077</name>
</gene>
<sequence length="133" mass="14813">MEVTCHLIVSFAFYALSLTTTMLSSLSFALIFMVGLISAQFNFFDGMFRQQEQHQPSGASQWAAHSEGISCNRYLCPGTLECVKAPRECPCPNVEDIKCIIPDVDSRDGATVVCVRGQNECADVERLSKKHWM</sequence>
<evidence type="ECO:0000313" key="6">
    <source>
        <dbReference type="Proteomes" id="UP001175227"/>
    </source>
</evidence>
<keyword evidence="4" id="KW-0812">Transmembrane</keyword>
<name>A0AA39UIW9_9AGAR</name>
<accession>A0AA39UIW9</accession>
<evidence type="ECO:0000256" key="4">
    <source>
        <dbReference type="SAM" id="Phobius"/>
    </source>
</evidence>
<keyword evidence="4" id="KW-0472">Membrane</keyword>
<proteinExistence type="inferred from homology"/>
<keyword evidence="4" id="KW-1133">Transmembrane helix</keyword>
<dbReference type="PANTHER" id="PTHR38425:SF1">
    <property type="entry name" value="LONG CHRONOLOGICAL LIFESPAN PROTEIN 2"/>
    <property type="match status" value="1"/>
</dbReference>
<dbReference type="InterPro" id="IPR034543">
    <property type="entry name" value="LCL2"/>
</dbReference>
<evidence type="ECO:0000256" key="1">
    <source>
        <dbReference type="ARBA" id="ARBA00010545"/>
    </source>
</evidence>
<comment type="caution">
    <text evidence="5">The sequence shown here is derived from an EMBL/GenBank/DDBJ whole genome shotgun (WGS) entry which is preliminary data.</text>
</comment>
<keyword evidence="3" id="KW-0732">Signal</keyword>
<evidence type="ECO:0000313" key="5">
    <source>
        <dbReference type="EMBL" id="KAK0491247.1"/>
    </source>
</evidence>
<evidence type="ECO:0000256" key="3">
    <source>
        <dbReference type="ARBA" id="ARBA00022729"/>
    </source>
</evidence>
<feature type="transmembrane region" description="Helical" evidence="4">
    <location>
        <begin position="27"/>
        <end position="44"/>
    </location>
</feature>
<reference evidence="5" key="1">
    <citation type="submission" date="2023-06" db="EMBL/GenBank/DDBJ databases">
        <authorList>
            <consortium name="Lawrence Berkeley National Laboratory"/>
            <person name="Ahrendt S."/>
            <person name="Sahu N."/>
            <person name="Indic B."/>
            <person name="Wong-Bajracharya J."/>
            <person name="Merenyi Z."/>
            <person name="Ke H.-M."/>
            <person name="Monk M."/>
            <person name="Kocsube S."/>
            <person name="Drula E."/>
            <person name="Lipzen A."/>
            <person name="Balint B."/>
            <person name="Henrissat B."/>
            <person name="Andreopoulos B."/>
            <person name="Martin F.M."/>
            <person name="Harder C.B."/>
            <person name="Rigling D."/>
            <person name="Ford K.L."/>
            <person name="Foster G.D."/>
            <person name="Pangilinan J."/>
            <person name="Papanicolaou A."/>
            <person name="Barry K."/>
            <person name="LaButti K."/>
            <person name="Viragh M."/>
            <person name="Koriabine M."/>
            <person name="Yan M."/>
            <person name="Riley R."/>
            <person name="Champramary S."/>
            <person name="Plett K.L."/>
            <person name="Tsai I.J."/>
            <person name="Slot J."/>
            <person name="Sipos G."/>
            <person name="Plett J."/>
            <person name="Nagy L.G."/>
            <person name="Grigoriev I.V."/>
        </authorList>
    </citation>
    <scope>NUCLEOTIDE SEQUENCE</scope>
    <source>
        <strain evidence="5">ICMP 16352</strain>
    </source>
</reference>
<organism evidence="5 6">
    <name type="scientific">Armillaria novae-zelandiae</name>
    <dbReference type="NCBI Taxonomy" id="153914"/>
    <lineage>
        <taxon>Eukaryota</taxon>
        <taxon>Fungi</taxon>
        <taxon>Dikarya</taxon>
        <taxon>Basidiomycota</taxon>
        <taxon>Agaricomycotina</taxon>
        <taxon>Agaricomycetes</taxon>
        <taxon>Agaricomycetidae</taxon>
        <taxon>Agaricales</taxon>
        <taxon>Marasmiineae</taxon>
        <taxon>Physalacriaceae</taxon>
        <taxon>Armillaria</taxon>
    </lineage>
</organism>
<dbReference type="GO" id="GO:0036503">
    <property type="term" value="P:ERAD pathway"/>
    <property type="evidence" value="ECO:0007669"/>
    <property type="project" value="TreeGrafter"/>
</dbReference>
<dbReference type="EMBL" id="JAUEPR010000001">
    <property type="protein sequence ID" value="KAK0491247.1"/>
    <property type="molecule type" value="Genomic_DNA"/>
</dbReference>